<dbReference type="PANTHER" id="PTHR24078">
    <property type="entry name" value="DNAJ HOMOLOG SUBFAMILY C MEMBER"/>
    <property type="match status" value="1"/>
</dbReference>
<dbReference type="Pfam" id="PF01556">
    <property type="entry name" value="DnaJ_C"/>
    <property type="match status" value="1"/>
</dbReference>
<feature type="region of interest" description="Disordered" evidence="2">
    <location>
        <begin position="105"/>
        <end position="138"/>
    </location>
</feature>
<dbReference type="Gene3D" id="1.10.287.110">
    <property type="entry name" value="DnaJ domain"/>
    <property type="match status" value="1"/>
</dbReference>
<dbReference type="GO" id="GO:0051082">
    <property type="term" value="F:unfolded protein binding"/>
    <property type="evidence" value="ECO:0007669"/>
    <property type="project" value="InterPro"/>
</dbReference>
<dbReference type="SUPFAM" id="SSF49493">
    <property type="entry name" value="HSP40/DnaJ peptide-binding domain"/>
    <property type="match status" value="2"/>
</dbReference>
<dbReference type="Gramene" id="TVU06402">
    <property type="protein sequence ID" value="TVU06402"/>
    <property type="gene ID" value="EJB05_49615"/>
</dbReference>
<keyword evidence="5" id="KW-1185">Reference proteome</keyword>
<dbReference type="CDD" id="cd06257">
    <property type="entry name" value="DnaJ"/>
    <property type="match status" value="1"/>
</dbReference>
<dbReference type="GO" id="GO:0051087">
    <property type="term" value="F:protein-folding chaperone binding"/>
    <property type="evidence" value="ECO:0007669"/>
    <property type="project" value="TreeGrafter"/>
</dbReference>
<name>A0A5J9T4Y9_9POAL</name>
<dbReference type="InterPro" id="IPR008971">
    <property type="entry name" value="HSP40/DnaJ_pept-bd"/>
</dbReference>
<dbReference type="FunFam" id="2.60.260.20:FF:000002">
    <property type="entry name" value="Dnaj homolog subfamily b member"/>
    <property type="match status" value="1"/>
</dbReference>
<dbReference type="CDD" id="cd10747">
    <property type="entry name" value="DnaJ_C"/>
    <property type="match status" value="1"/>
</dbReference>
<dbReference type="PROSITE" id="PS00636">
    <property type="entry name" value="DNAJ_1"/>
    <property type="match status" value="1"/>
</dbReference>
<dbReference type="PROSITE" id="PS50076">
    <property type="entry name" value="DNAJ_2"/>
    <property type="match status" value="1"/>
</dbReference>
<dbReference type="InterPro" id="IPR051339">
    <property type="entry name" value="DnaJ_subfamily_B"/>
</dbReference>
<evidence type="ECO:0000256" key="2">
    <source>
        <dbReference type="SAM" id="MobiDB-lite"/>
    </source>
</evidence>
<dbReference type="Proteomes" id="UP000324897">
    <property type="component" value="Unassembled WGS sequence"/>
</dbReference>
<sequence>MGPADYYEILNVDRSATDDDLRRAYRRLAMRWHPDKNPAGKADAEARFKEITEAYNVLNDAGKRAVYDQYGEEGLRGGAAPQPGGADDIFAEFFGSTPFTYCNTAGGNERAGRQPRPPPPAWNGSGFGRSYRGDTGGGAAAPAVESRLACTLEELYVGVTKKMRISRNVVDATGRMKTESEILSIEVKPGWKKGTKITFPGKGNQQWSQLPADLVFVVDEKPHAVYRRDGNDLVAEARVTLAEALGGTVVVLTALDGRELAVDVGAMGGEDEPVVRPGYELVVPMEGMPMPREPGRRGSLRIRFDVVFPERLTRRQRAQIKRALLEDG</sequence>
<evidence type="ECO:0000256" key="1">
    <source>
        <dbReference type="ARBA" id="ARBA00023186"/>
    </source>
</evidence>
<dbReference type="SUPFAM" id="SSF46565">
    <property type="entry name" value="Chaperone J-domain"/>
    <property type="match status" value="1"/>
</dbReference>
<dbReference type="PANTHER" id="PTHR24078:SF218">
    <property type="entry name" value="OS08G0374400 PROTEIN"/>
    <property type="match status" value="1"/>
</dbReference>
<evidence type="ECO:0000259" key="3">
    <source>
        <dbReference type="PROSITE" id="PS50076"/>
    </source>
</evidence>
<dbReference type="GO" id="GO:0005829">
    <property type="term" value="C:cytosol"/>
    <property type="evidence" value="ECO:0007669"/>
    <property type="project" value="TreeGrafter"/>
</dbReference>
<dbReference type="OrthoDB" id="10250354at2759"/>
<protein>
    <recommendedName>
        <fullName evidence="3">J domain-containing protein</fullName>
    </recommendedName>
</protein>
<dbReference type="GO" id="GO:0005783">
    <property type="term" value="C:endoplasmic reticulum"/>
    <property type="evidence" value="ECO:0007669"/>
    <property type="project" value="UniProtKB-ARBA"/>
</dbReference>
<dbReference type="InterPro" id="IPR002939">
    <property type="entry name" value="DnaJ_C"/>
</dbReference>
<dbReference type="AlphaFoldDB" id="A0A5J9T4Y9"/>
<reference evidence="4 5" key="1">
    <citation type="journal article" date="2019" name="Sci. Rep.">
        <title>A high-quality genome of Eragrostis curvula grass provides insights into Poaceae evolution and supports new strategies to enhance forage quality.</title>
        <authorList>
            <person name="Carballo J."/>
            <person name="Santos B.A.C.M."/>
            <person name="Zappacosta D."/>
            <person name="Garbus I."/>
            <person name="Selva J.P."/>
            <person name="Gallo C.A."/>
            <person name="Diaz A."/>
            <person name="Albertini E."/>
            <person name="Caccamo M."/>
            <person name="Echenique V."/>
        </authorList>
    </citation>
    <scope>NUCLEOTIDE SEQUENCE [LARGE SCALE GENOMIC DNA]</scope>
    <source>
        <strain evidence="5">cv. Victoria</strain>
        <tissue evidence="4">Leaf</tissue>
    </source>
</reference>
<dbReference type="InterPro" id="IPR036869">
    <property type="entry name" value="J_dom_sf"/>
</dbReference>
<gene>
    <name evidence="4" type="ORF">EJB05_49615</name>
</gene>
<dbReference type="FunFam" id="2.60.260.20:FF:000006">
    <property type="entry name" value="DnaJ subfamily B member 13"/>
    <property type="match status" value="1"/>
</dbReference>
<dbReference type="PRINTS" id="PR00625">
    <property type="entry name" value="JDOMAIN"/>
</dbReference>
<evidence type="ECO:0000313" key="5">
    <source>
        <dbReference type="Proteomes" id="UP000324897"/>
    </source>
</evidence>
<dbReference type="Pfam" id="PF00226">
    <property type="entry name" value="DnaJ"/>
    <property type="match status" value="1"/>
</dbReference>
<accession>A0A5J9T4Y9</accession>
<comment type="caution">
    <text evidence="4">The sequence shown here is derived from an EMBL/GenBank/DDBJ whole genome shotgun (WGS) entry which is preliminary data.</text>
</comment>
<organism evidence="4 5">
    <name type="scientific">Eragrostis curvula</name>
    <name type="common">weeping love grass</name>
    <dbReference type="NCBI Taxonomy" id="38414"/>
    <lineage>
        <taxon>Eukaryota</taxon>
        <taxon>Viridiplantae</taxon>
        <taxon>Streptophyta</taxon>
        <taxon>Embryophyta</taxon>
        <taxon>Tracheophyta</taxon>
        <taxon>Spermatophyta</taxon>
        <taxon>Magnoliopsida</taxon>
        <taxon>Liliopsida</taxon>
        <taxon>Poales</taxon>
        <taxon>Poaceae</taxon>
        <taxon>PACMAD clade</taxon>
        <taxon>Chloridoideae</taxon>
        <taxon>Eragrostideae</taxon>
        <taxon>Eragrostidinae</taxon>
        <taxon>Eragrostis</taxon>
    </lineage>
</organism>
<evidence type="ECO:0000313" key="4">
    <source>
        <dbReference type="EMBL" id="TVU06402.1"/>
    </source>
</evidence>
<dbReference type="SMART" id="SM00271">
    <property type="entry name" value="DnaJ"/>
    <property type="match status" value="1"/>
</dbReference>
<dbReference type="InterPro" id="IPR018253">
    <property type="entry name" value="DnaJ_domain_CS"/>
</dbReference>
<dbReference type="EMBL" id="RWGY01000051">
    <property type="protein sequence ID" value="TVU06402.1"/>
    <property type="molecule type" value="Genomic_DNA"/>
</dbReference>
<dbReference type="InterPro" id="IPR001623">
    <property type="entry name" value="DnaJ_domain"/>
</dbReference>
<feature type="domain" description="J" evidence="3">
    <location>
        <begin position="5"/>
        <end position="71"/>
    </location>
</feature>
<dbReference type="Gene3D" id="2.60.260.20">
    <property type="entry name" value="Urease metallochaperone UreE, N-terminal domain"/>
    <property type="match status" value="2"/>
</dbReference>
<dbReference type="GO" id="GO:0006457">
    <property type="term" value="P:protein folding"/>
    <property type="evidence" value="ECO:0007669"/>
    <property type="project" value="InterPro"/>
</dbReference>
<proteinExistence type="predicted"/>
<keyword evidence="1" id="KW-0143">Chaperone</keyword>